<dbReference type="InterPro" id="IPR032820">
    <property type="entry name" value="ATPase_put"/>
</dbReference>
<evidence type="ECO:0000256" key="1">
    <source>
        <dbReference type="SAM" id="Phobius"/>
    </source>
</evidence>
<dbReference type="Proteomes" id="UP000231343">
    <property type="component" value="Unassembled WGS sequence"/>
</dbReference>
<organism evidence="2 3">
    <name type="scientific">Candidatus Saganbacteria bacterium CG08_land_8_20_14_0_20_45_16</name>
    <dbReference type="NCBI Taxonomy" id="2014293"/>
    <lineage>
        <taxon>Bacteria</taxon>
        <taxon>Bacillati</taxon>
        <taxon>Saganbacteria</taxon>
    </lineage>
</organism>
<keyword evidence="1" id="KW-0812">Transmembrane</keyword>
<evidence type="ECO:0000313" key="2">
    <source>
        <dbReference type="EMBL" id="PIS31077.1"/>
    </source>
</evidence>
<dbReference type="EMBL" id="PEYM01000038">
    <property type="protein sequence ID" value="PIS31077.1"/>
    <property type="molecule type" value="Genomic_DNA"/>
</dbReference>
<feature type="transmembrane region" description="Helical" evidence="1">
    <location>
        <begin position="12"/>
        <end position="32"/>
    </location>
</feature>
<protein>
    <submittedName>
        <fullName evidence="2">Uncharacterized protein</fullName>
    </submittedName>
</protein>
<sequence length="71" mass="7640">MQGLGKEFGYSFTLGIEITLPTILGAVAGYYIDKQLTSSPVGLIIGVFFGAAVGLWTVVKKFVIGQERDEK</sequence>
<dbReference type="AlphaFoldDB" id="A0A2H0Y0Q4"/>
<evidence type="ECO:0000313" key="3">
    <source>
        <dbReference type="Proteomes" id="UP000231343"/>
    </source>
</evidence>
<comment type="caution">
    <text evidence="2">The sequence shown here is derived from an EMBL/GenBank/DDBJ whole genome shotgun (WGS) entry which is preliminary data.</text>
</comment>
<feature type="transmembrane region" description="Helical" evidence="1">
    <location>
        <begin position="38"/>
        <end position="59"/>
    </location>
</feature>
<dbReference type="Pfam" id="PF09527">
    <property type="entry name" value="ATPase_gene1"/>
    <property type="match status" value="1"/>
</dbReference>
<proteinExistence type="predicted"/>
<name>A0A2H0Y0Q4_UNCSA</name>
<keyword evidence="1" id="KW-0472">Membrane</keyword>
<reference evidence="2 3" key="1">
    <citation type="submission" date="2017-09" db="EMBL/GenBank/DDBJ databases">
        <title>Depth-based differentiation of microbial function through sediment-hosted aquifers and enrichment of novel symbionts in the deep terrestrial subsurface.</title>
        <authorList>
            <person name="Probst A.J."/>
            <person name="Ladd B."/>
            <person name="Jarett J.K."/>
            <person name="Geller-Mcgrath D.E."/>
            <person name="Sieber C.M."/>
            <person name="Emerson J.B."/>
            <person name="Anantharaman K."/>
            <person name="Thomas B.C."/>
            <person name="Malmstrom R."/>
            <person name="Stieglmeier M."/>
            <person name="Klingl A."/>
            <person name="Woyke T."/>
            <person name="Ryan C.M."/>
            <person name="Banfield J.F."/>
        </authorList>
    </citation>
    <scope>NUCLEOTIDE SEQUENCE [LARGE SCALE GENOMIC DNA]</scope>
    <source>
        <strain evidence="2">CG08_land_8_20_14_0_20_45_16</strain>
    </source>
</reference>
<accession>A0A2H0Y0Q4</accession>
<keyword evidence="1" id="KW-1133">Transmembrane helix</keyword>
<gene>
    <name evidence="2" type="ORF">COT42_01915</name>
</gene>